<feature type="coiled-coil region" evidence="1">
    <location>
        <begin position="43"/>
        <end position="70"/>
    </location>
</feature>
<name>A0A9J6H428_HAELO</name>
<sequence>MSQAITELKDAQESIFKSIADINKRLQALETQSAAYDSWKLDTDETRQVLQRMEKENATLKARLDDAEDRSRRDNLVFYGITDSKSETWQDSEKKIIALAAEKLQFDIPTGTITRAHRIGRFAPGRNRPIIVKFSAIKIKELVFAKRSSLDDSDFSISLDFCPATRLPRKKLVENGKSLKASFKLKHTNFLLVTNITHTTRTIMQFTRRVLRGTPET</sequence>
<keyword evidence="1" id="KW-0175">Coiled coil</keyword>
<dbReference type="InterPro" id="IPR004244">
    <property type="entry name" value="Transposase_22"/>
</dbReference>
<dbReference type="OrthoDB" id="7481777at2759"/>
<organism evidence="2 3">
    <name type="scientific">Haemaphysalis longicornis</name>
    <name type="common">Bush tick</name>
    <dbReference type="NCBI Taxonomy" id="44386"/>
    <lineage>
        <taxon>Eukaryota</taxon>
        <taxon>Metazoa</taxon>
        <taxon>Ecdysozoa</taxon>
        <taxon>Arthropoda</taxon>
        <taxon>Chelicerata</taxon>
        <taxon>Arachnida</taxon>
        <taxon>Acari</taxon>
        <taxon>Parasitiformes</taxon>
        <taxon>Ixodida</taxon>
        <taxon>Ixodoidea</taxon>
        <taxon>Ixodidae</taxon>
        <taxon>Haemaphysalinae</taxon>
        <taxon>Haemaphysalis</taxon>
    </lineage>
</organism>
<keyword evidence="3" id="KW-1185">Reference proteome</keyword>
<reference evidence="2 3" key="1">
    <citation type="journal article" date="2020" name="Cell">
        <title>Large-Scale Comparative Analyses of Tick Genomes Elucidate Their Genetic Diversity and Vector Capacities.</title>
        <authorList>
            <consortium name="Tick Genome and Microbiome Consortium (TIGMIC)"/>
            <person name="Jia N."/>
            <person name="Wang J."/>
            <person name="Shi W."/>
            <person name="Du L."/>
            <person name="Sun Y."/>
            <person name="Zhan W."/>
            <person name="Jiang J.F."/>
            <person name="Wang Q."/>
            <person name="Zhang B."/>
            <person name="Ji P."/>
            <person name="Bell-Sakyi L."/>
            <person name="Cui X.M."/>
            <person name="Yuan T.T."/>
            <person name="Jiang B.G."/>
            <person name="Yang W.F."/>
            <person name="Lam T.T."/>
            <person name="Chang Q.C."/>
            <person name="Ding S.J."/>
            <person name="Wang X.J."/>
            <person name="Zhu J.G."/>
            <person name="Ruan X.D."/>
            <person name="Zhao L."/>
            <person name="Wei J.T."/>
            <person name="Ye R.Z."/>
            <person name="Que T.C."/>
            <person name="Du C.H."/>
            <person name="Zhou Y.H."/>
            <person name="Cheng J.X."/>
            <person name="Dai P.F."/>
            <person name="Guo W.B."/>
            <person name="Han X.H."/>
            <person name="Huang E.J."/>
            <person name="Li L.F."/>
            <person name="Wei W."/>
            <person name="Gao Y.C."/>
            <person name="Liu J.Z."/>
            <person name="Shao H.Z."/>
            <person name="Wang X."/>
            <person name="Wang C.C."/>
            <person name="Yang T.C."/>
            <person name="Huo Q.B."/>
            <person name="Li W."/>
            <person name="Chen H.Y."/>
            <person name="Chen S.E."/>
            <person name="Zhou L.G."/>
            <person name="Ni X.B."/>
            <person name="Tian J.H."/>
            <person name="Sheng Y."/>
            <person name="Liu T."/>
            <person name="Pan Y.S."/>
            <person name="Xia L.Y."/>
            <person name="Li J."/>
            <person name="Zhao F."/>
            <person name="Cao W.C."/>
        </authorList>
    </citation>
    <scope>NUCLEOTIDE SEQUENCE [LARGE SCALE GENOMIC DNA]</scope>
    <source>
        <strain evidence="2">HaeL-2018</strain>
    </source>
</reference>
<dbReference type="EMBL" id="JABSTR010000011">
    <property type="protein sequence ID" value="KAH9382493.1"/>
    <property type="molecule type" value="Genomic_DNA"/>
</dbReference>
<evidence type="ECO:0000313" key="2">
    <source>
        <dbReference type="EMBL" id="KAH9382493.1"/>
    </source>
</evidence>
<protein>
    <recommendedName>
        <fullName evidence="4">Endonuclease-reverse transcriptase</fullName>
    </recommendedName>
</protein>
<evidence type="ECO:0000313" key="3">
    <source>
        <dbReference type="Proteomes" id="UP000821853"/>
    </source>
</evidence>
<proteinExistence type="predicted"/>
<evidence type="ECO:0008006" key="4">
    <source>
        <dbReference type="Google" id="ProtNLM"/>
    </source>
</evidence>
<dbReference type="VEuPathDB" id="VectorBase:HLOH_049690"/>
<evidence type="ECO:0000256" key="1">
    <source>
        <dbReference type="SAM" id="Coils"/>
    </source>
</evidence>
<dbReference type="PANTHER" id="PTHR11505">
    <property type="entry name" value="L1 TRANSPOSABLE ELEMENT-RELATED"/>
    <property type="match status" value="1"/>
</dbReference>
<dbReference type="AlphaFoldDB" id="A0A9J6H428"/>
<dbReference type="Proteomes" id="UP000821853">
    <property type="component" value="Chromosome 9"/>
</dbReference>
<dbReference type="Gene3D" id="3.30.70.1820">
    <property type="entry name" value="L1 transposable element, RRM domain"/>
    <property type="match status" value="1"/>
</dbReference>
<accession>A0A9J6H428</accession>
<comment type="caution">
    <text evidence="2">The sequence shown here is derived from an EMBL/GenBank/DDBJ whole genome shotgun (WGS) entry which is preliminary data.</text>
</comment>
<gene>
    <name evidence="2" type="ORF">HPB48_010921</name>
</gene>